<feature type="region of interest" description="Disordered" evidence="1">
    <location>
        <begin position="122"/>
        <end position="150"/>
    </location>
</feature>
<proteinExistence type="predicted"/>
<organism evidence="2 3">
    <name type="scientific">Aristolochia fimbriata</name>
    <name type="common">White veined hardy Dutchman's pipe vine</name>
    <dbReference type="NCBI Taxonomy" id="158543"/>
    <lineage>
        <taxon>Eukaryota</taxon>
        <taxon>Viridiplantae</taxon>
        <taxon>Streptophyta</taxon>
        <taxon>Embryophyta</taxon>
        <taxon>Tracheophyta</taxon>
        <taxon>Spermatophyta</taxon>
        <taxon>Magnoliopsida</taxon>
        <taxon>Magnoliidae</taxon>
        <taxon>Piperales</taxon>
        <taxon>Aristolochiaceae</taxon>
        <taxon>Aristolochia</taxon>
    </lineage>
</organism>
<dbReference type="AlphaFoldDB" id="A0AAV7FCV8"/>
<name>A0AAV7FCV8_ARIFI</name>
<gene>
    <name evidence="2" type="ORF">H6P81_003545</name>
</gene>
<sequence length="166" mass="18050">MPVTLFIFNHSTSTLVVLPRWFTIIFGWGGRLGSGRGGEEKGRSEGGEVSIQYQSLPLSPFASYSAIKNSAGLGGEVVNGEEQELRLATGNSNILDIQIEAWCLSKGIRRGSLVDDCGSQMQRERDWDNKNTKKGAENEKTPSELVGNGDRSILLLQLHTQGQAKG</sequence>
<comment type="caution">
    <text evidence="2">The sequence shown here is derived from an EMBL/GenBank/DDBJ whole genome shotgun (WGS) entry which is preliminary data.</text>
</comment>
<feature type="compositionally biased region" description="Basic and acidic residues" evidence="1">
    <location>
        <begin position="122"/>
        <end position="142"/>
    </location>
</feature>
<evidence type="ECO:0000313" key="3">
    <source>
        <dbReference type="Proteomes" id="UP000825729"/>
    </source>
</evidence>
<dbReference type="Proteomes" id="UP000825729">
    <property type="component" value="Unassembled WGS sequence"/>
</dbReference>
<dbReference type="EMBL" id="JAINDJ010000002">
    <property type="protein sequence ID" value="KAG9459037.1"/>
    <property type="molecule type" value="Genomic_DNA"/>
</dbReference>
<accession>A0AAV7FCV8</accession>
<evidence type="ECO:0000256" key="1">
    <source>
        <dbReference type="SAM" id="MobiDB-lite"/>
    </source>
</evidence>
<keyword evidence="3" id="KW-1185">Reference proteome</keyword>
<protein>
    <submittedName>
        <fullName evidence="2">Uncharacterized protein</fullName>
    </submittedName>
</protein>
<reference evidence="2 3" key="1">
    <citation type="submission" date="2021-07" db="EMBL/GenBank/DDBJ databases">
        <title>The Aristolochia fimbriata genome: insights into angiosperm evolution, floral development and chemical biosynthesis.</title>
        <authorList>
            <person name="Jiao Y."/>
        </authorList>
    </citation>
    <scope>NUCLEOTIDE SEQUENCE [LARGE SCALE GENOMIC DNA]</scope>
    <source>
        <strain evidence="2">IBCAS-2021</strain>
        <tissue evidence="2">Leaf</tissue>
    </source>
</reference>
<evidence type="ECO:0000313" key="2">
    <source>
        <dbReference type="EMBL" id="KAG9459037.1"/>
    </source>
</evidence>